<evidence type="ECO:0000313" key="2">
    <source>
        <dbReference type="EMBL" id="AWG25256.1"/>
    </source>
</evidence>
<organism evidence="2 3">
    <name type="scientific">Flavobacterium kingsejongi</name>
    <dbReference type="NCBI Taxonomy" id="1678728"/>
    <lineage>
        <taxon>Bacteria</taxon>
        <taxon>Pseudomonadati</taxon>
        <taxon>Bacteroidota</taxon>
        <taxon>Flavobacteriia</taxon>
        <taxon>Flavobacteriales</taxon>
        <taxon>Flavobacteriaceae</taxon>
        <taxon>Flavobacterium</taxon>
    </lineage>
</organism>
<dbReference type="RefSeq" id="WP_108736859.1">
    <property type="nucleotide sequence ID" value="NZ_CP020919.1"/>
</dbReference>
<keyword evidence="1" id="KW-0732">Signal</keyword>
<dbReference type="EMBL" id="CP020919">
    <property type="protein sequence ID" value="AWG25256.1"/>
    <property type="molecule type" value="Genomic_DNA"/>
</dbReference>
<feature type="signal peptide" evidence="1">
    <location>
        <begin position="1"/>
        <end position="18"/>
    </location>
</feature>
<dbReference type="OrthoDB" id="5464673at2"/>
<keyword evidence="3" id="KW-1185">Reference proteome</keyword>
<dbReference type="PANTHER" id="PTHR37841">
    <property type="entry name" value="GLR2918 PROTEIN"/>
    <property type="match status" value="1"/>
</dbReference>
<dbReference type="Proteomes" id="UP000244677">
    <property type="component" value="Chromosome"/>
</dbReference>
<accession>A0A2S1LNP7</accession>
<gene>
    <name evidence="2" type="ORF">FK004_08420</name>
</gene>
<reference evidence="2 3" key="1">
    <citation type="submission" date="2017-04" db="EMBL/GenBank/DDBJ databases">
        <title>Complete genome sequence of Flavobacterium kingsejong AJ004.</title>
        <authorList>
            <person name="Lee P.C."/>
        </authorList>
    </citation>
    <scope>NUCLEOTIDE SEQUENCE [LARGE SCALE GENOMIC DNA]</scope>
    <source>
        <strain evidence="2 3">AJ004</strain>
    </source>
</reference>
<dbReference type="KEGG" id="fki:FK004_08420"/>
<protein>
    <recommendedName>
        <fullName evidence="4">WG repeat-containing protein</fullName>
    </recommendedName>
</protein>
<sequence length="490" mass="56035">MNQLKTYLLLLMATPALAQMSTGIKESLNQKYTYVSGLENGLAIVRDAKNKNGIVDSLGNELVPPIYNYIHINRRDSLRIEAGYTIKGIMKRGFINRKGKVIIPIQYDDVSSFYNGYSVVGLGNKYGVIDSLNILVIPMKYSHITEANENRFIVTQNNLEAIFDTRGQKITEFNYTNIERFYNGYAMVELPNKSTSIMAPDGKLAFPPIPNHTITSYKNGYCTIQNRKTHKIGLVNNKGQFSIPCTYDELELANDKIIAKQKNKYGLLSYDNAIVTPFDYDLVVAYPNNRFLVATKQQYGLLDNNNKTILPVQYKNIHSDPTYTYFYVTNANDLDGIYDYDAKPVVPEAYRFYTIDGTVIFCTKDGKAQLLHYTDLSKNVYLPDNITFKKQEWGYGMRQSKNQIFSDGTYWGMLNSNNEILIQPAYDDLQPLFNATTFIAKANGKYGIISQHNKVLRELKYDQVEVQKETIHLKIKNQKTELYSIGYEEN</sequence>
<name>A0A2S1LNP7_9FLAO</name>
<evidence type="ECO:0000256" key="1">
    <source>
        <dbReference type="SAM" id="SignalP"/>
    </source>
</evidence>
<evidence type="ECO:0008006" key="4">
    <source>
        <dbReference type="Google" id="ProtNLM"/>
    </source>
</evidence>
<dbReference type="InterPro" id="IPR032774">
    <property type="entry name" value="WG_beta_rep"/>
</dbReference>
<dbReference type="Pfam" id="PF14903">
    <property type="entry name" value="WG_beta_rep"/>
    <property type="match status" value="5"/>
</dbReference>
<feature type="chain" id="PRO_5015757521" description="WG repeat-containing protein" evidence="1">
    <location>
        <begin position="19"/>
        <end position="490"/>
    </location>
</feature>
<dbReference type="AlphaFoldDB" id="A0A2S1LNP7"/>
<proteinExistence type="predicted"/>
<evidence type="ECO:0000313" key="3">
    <source>
        <dbReference type="Proteomes" id="UP000244677"/>
    </source>
</evidence>
<dbReference type="PANTHER" id="PTHR37841:SF1">
    <property type="entry name" value="DUF3298 DOMAIN-CONTAINING PROTEIN"/>
    <property type="match status" value="1"/>
</dbReference>